<keyword evidence="2" id="KW-0472">Membrane</keyword>
<name>A0ABS8R909_9LACO</name>
<keyword evidence="2" id="KW-1133">Transmembrane helix</keyword>
<proteinExistence type="predicted"/>
<evidence type="ECO:0000313" key="4">
    <source>
        <dbReference type="EMBL" id="MCD7131291.1"/>
    </source>
</evidence>
<evidence type="ECO:0000313" key="5">
    <source>
        <dbReference type="Proteomes" id="UP001199710"/>
    </source>
</evidence>
<sequence length="263" mass="28341">MKFCPKCGKKKKDGAKFCSNCGYSFTQSTNTTKPTNSAKSTNPRNQQAVLINSKKNTHKLAWLIGLTSLVVVVCIIGGTWLFFGHKDPVATNSSTAVAQSTNTNTQSNNTTVQNSTGSTDTTTNNSVKLSSDIGPRETAAAIAYYADQTGLDGWDGYLADNNGITVILNSNDTLTNLVAEKGQGMVYGILNEHHDYTGVTKNVYTIDEDNTVNIYHLSSDDSRDSPAVPLKSVSKDEIIEYINGHGFAPDVKKLGSKVTLDQE</sequence>
<keyword evidence="2" id="KW-0812">Transmembrane</keyword>
<feature type="compositionally biased region" description="Low complexity" evidence="1">
    <location>
        <begin position="99"/>
        <end position="126"/>
    </location>
</feature>
<evidence type="ECO:0000259" key="3">
    <source>
        <dbReference type="Pfam" id="PF13240"/>
    </source>
</evidence>
<dbReference type="EMBL" id="JAJPDE010000076">
    <property type="protein sequence ID" value="MCD7131291.1"/>
    <property type="molecule type" value="Genomic_DNA"/>
</dbReference>
<keyword evidence="5" id="KW-1185">Reference proteome</keyword>
<feature type="region of interest" description="Disordered" evidence="1">
    <location>
        <begin position="97"/>
        <end position="131"/>
    </location>
</feature>
<feature type="transmembrane region" description="Helical" evidence="2">
    <location>
        <begin position="60"/>
        <end position="83"/>
    </location>
</feature>
<dbReference type="RefSeq" id="WP_231823413.1">
    <property type="nucleotide sequence ID" value="NZ_JAJPDE010000076.1"/>
</dbReference>
<protein>
    <submittedName>
        <fullName evidence="4">Zinc-ribbon domain-containing protein</fullName>
    </submittedName>
</protein>
<dbReference type="Pfam" id="PF13240">
    <property type="entry name" value="Zn_Ribbon_1"/>
    <property type="match status" value="1"/>
</dbReference>
<feature type="domain" description="Zinc-ribbon" evidence="3">
    <location>
        <begin position="3"/>
        <end position="24"/>
    </location>
</feature>
<accession>A0ABS8R909</accession>
<evidence type="ECO:0000256" key="2">
    <source>
        <dbReference type="SAM" id="Phobius"/>
    </source>
</evidence>
<dbReference type="Proteomes" id="UP001199710">
    <property type="component" value="Unassembled WGS sequence"/>
</dbReference>
<comment type="caution">
    <text evidence="4">The sequence shown here is derived from an EMBL/GenBank/DDBJ whole genome shotgun (WGS) entry which is preliminary data.</text>
</comment>
<evidence type="ECO:0000256" key="1">
    <source>
        <dbReference type="SAM" id="MobiDB-lite"/>
    </source>
</evidence>
<dbReference type="InterPro" id="IPR026870">
    <property type="entry name" value="Zinc_ribbon_dom"/>
</dbReference>
<gene>
    <name evidence="4" type="ORF">LTY36_08870</name>
</gene>
<organism evidence="4 5">
    <name type="scientific">Limosilactobacillus agrestis</name>
    <dbReference type="NCBI Taxonomy" id="2759748"/>
    <lineage>
        <taxon>Bacteria</taxon>
        <taxon>Bacillati</taxon>
        <taxon>Bacillota</taxon>
        <taxon>Bacilli</taxon>
        <taxon>Lactobacillales</taxon>
        <taxon>Lactobacillaceae</taxon>
        <taxon>Limosilactobacillus</taxon>
    </lineage>
</organism>
<reference evidence="4 5" key="1">
    <citation type="submission" date="2021-12" db="EMBL/GenBank/DDBJ databases">
        <title>A phylogenomic analysis of Limosilactobacillus reuteri reveals ancient and stable evolutionary relationships with rodents and birds and zoonotic transmission to humans.</title>
        <authorList>
            <person name="Li F."/>
            <person name="Li X."/>
            <person name="Cheng C."/>
            <person name="Tollenaar S."/>
            <person name="Zhang J.S."/>
            <person name="Simpson D."/>
            <person name="Tasseva G."/>
            <person name="Perez-Munoz M.E."/>
            <person name="Frese S."/>
            <person name="Gaenzle M.G."/>
            <person name="Walter J."/>
            <person name="Zheng J."/>
        </authorList>
    </citation>
    <scope>NUCLEOTIDE SEQUENCE [LARGE SCALE GENOMIC DNA]</scope>
    <source>
        <strain evidence="4 5">BG-MG3-B</strain>
    </source>
</reference>